<protein>
    <submittedName>
        <fullName evidence="4">Hsp20 family protein</fullName>
    </submittedName>
</protein>
<dbReference type="AlphaFoldDB" id="A0A6B0SKM2"/>
<dbReference type="InterPro" id="IPR031107">
    <property type="entry name" value="Small_HSP"/>
</dbReference>
<dbReference type="SUPFAM" id="SSF49764">
    <property type="entry name" value="HSP20-like chaperones"/>
    <property type="match status" value="1"/>
</dbReference>
<gene>
    <name evidence="4" type="ORF">GRX66_14505</name>
</gene>
<dbReference type="PROSITE" id="PS01031">
    <property type="entry name" value="SHSP"/>
    <property type="match status" value="1"/>
</dbReference>
<dbReference type="Pfam" id="PF00011">
    <property type="entry name" value="HSP20"/>
    <property type="match status" value="1"/>
</dbReference>
<evidence type="ECO:0000313" key="4">
    <source>
        <dbReference type="EMBL" id="MXR21757.1"/>
    </source>
</evidence>
<dbReference type="OrthoDB" id="261383at2157"/>
<proteinExistence type="inferred from homology"/>
<dbReference type="InterPro" id="IPR008978">
    <property type="entry name" value="HSP20-like_chaperone"/>
</dbReference>
<comment type="caution">
    <text evidence="4">The sequence shown here is derived from an EMBL/GenBank/DDBJ whole genome shotgun (WGS) entry which is preliminary data.</text>
</comment>
<feature type="domain" description="SHSP" evidence="3">
    <location>
        <begin position="6"/>
        <end position="116"/>
    </location>
</feature>
<reference evidence="4 5" key="1">
    <citation type="submission" date="2019-12" db="EMBL/GenBank/DDBJ databases">
        <title>Isolation and characterization of three novel carbon monoxide-oxidizing members of Halobacteria from salione crusts and soils.</title>
        <authorList>
            <person name="Myers M.R."/>
            <person name="King G.M."/>
        </authorList>
    </citation>
    <scope>NUCLEOTIDE SEQUENCE [LARGE SCALE GENOMIC DNA]</scope>
    <source>
        <strain evidence="4 5">PCN9</strain>
    </source>
</reference>
<name>A0A6B0SKM2_9EURY</name>
<accession>A0A6B0SKM2</accession>
<dbReference type="InterPro" id="IPR002068">
    <property type="entry name" value="A-crystallin/Hsp20_dom"/>
</dbReference>
<evidence type="ECO:0000256" key="1">
    <source>
        <dbReference type="PROSITE-ProRule" id="PRU00285"/>
    </source>
</evidence>
<sequence>MSRLREALGNLPDSVFVDVLESDEAYLFVVDVPGASADSVDVRVEGRTLAVDARRQKAVPAGFDYHSEERSLFLDLELPLPPDATEADASASVDDGVLEVRLPKRGAGGHSVPIEG</sequence>
<dbReference type="Proteomes" id="UP000471521">
    <property type="component" value="Unassembled WGS sequence"/>
</dbReference>
<evidence type="ECO:0000259" key="3">
    <source>
        <dbReference type="PROSITE" id="PS01031"/>
    </source>
</evidence>
<comment type="similarity">
    <text evidence="1 2">Belongs to the small heat shock protein (HSP20) family.</text>
</comment>
<dbReference type="RefSeq" id="WP_159527198.1">
    <property type="nucleotide sequence ID" value="NZ_WUUU01000148.1"/>
</dbReference>
<evidence type="ECO:0000256" key="2">
    <source>
        <dbReference type="RuleBase" id="RU003616"/>
    </source>
</evidence>
<dbReference type="CDD" id="cd06464">
    <property type="entry name" value="ACD_sHsps-like"/>
    <property type="match status" value="1"/>
</dbReference>
<dbReference type="Gene3D" id="2.60.40.790">
    <property type="match status" value="1"/>
</dbReference>
<keyword evidence="5" id="KW-1185">Reference proteome</keyword>
<dbReference type="EMBL" id="WUUU01000148">
    <property type="protein sequence ID" value="MXR21757.1"/>
    <property type="molecule type" value="Genomic_DNA"/>
</dbReference>
<organism evidence="4 5">
    <name type="scientific">Halobacterium bonnevillei</name>
    <dbReference type="NCBI Taxonomy" id="2692200"/>
    <lineage>
        <taxon>Archaea</taxon>
        <taxon>Methanobacteriati</taxon>
        <taxon>Methanobacteriota</taxon>
        <taxon>Stenosarchaea group</taxon>
        <taxon>Halobacteria</taxon>
        <taxon>Halobacteriales</taxon>
        <taxon>Halobacteriaceae</taxon>
        <taxon>Halobacterium</taxon>
    </lineage>
</organism>
<dbReference type="PANTHER" id="PTHR11527">
    <property type="entry name" value="HEAT-SHOCK PROTEIN 20 FAMILY MEMBER"/>
    <property type="match status" value="1"/>
</dbReference>
<evidence type="ECO:0000313" key="5">
    <source>
        <dbReference type="Proteomes" id="UP000471521"/>
    </source>
</evidence>